<comment type="caution">
    <text evidence="4">Lacks conserved residue(s) required for the propagation of feature annotation.</text>
</comment>
<dbReference type="PANTHER" id="PTHR11142">
    <property type="entry name" value="PSEUDOURIDYLATE SYNTHASE"/>
    <property type="match status" value="1"/>
</dbReference>
<dbReference type="InterPro" id="IPR020095">
    <property type="entry name" value="PsdUridine_synth_TruA_C"/>
</dbReference>
<dbReference type="Gene3D" id="3.30.70.660">
    <property type="entry name" value="Pseudouridine synthase I, catalytic domain, C-terminal subdomain"/>
    <property type="match status" value="1"/>
</dbReference>
<dbReference type="Proteomes" id="UP000315825">
    <property type="component" value="Unassembled WGS sequence"/>
</dbReference>
<reference evidence="9 10" key="1">
    <citation type="submission" date="2019-02" db="EMBL/GenBank/DDBJ databases">
        <title>Prokaryotic population dynamics and viral predation in marine succession experiment using metagenomics: the confinement effect.</title>
        <authorList>
            <person name="Haro-Moreno J.M."/>
            <person name="Rodriguez-Valera F."/>
            <person name="Lopez-Perez M."/>
        </authorList>
    </citation>
    <scope>NUCLEOTIDE SEQUENCE [LARGE SCALE GENOMIC DNA]</scope>
    <source>
        <strain evidence="9">MED-G159</strain>
    </source>
</reference>
<evidence type="ECO:0000256" key="1">
    <source>
        <dbReference type="ARBA" id="ARBA00009375"/>
    </source>
</evidence>
<name>A0A520MYH5_9GAMM</name>
<dbReference type="FunFam" id="3.30.70.580:FF:000001">
    <property type="entry name" value="tRNA pseudouridine synthase A"/>
    <property type="match status" value="1"/>
</dbReference>
<evidence type="ECO:0000259" key="8">
    <source>
        <dbReference type="Pfam" id="PF01416"/>
    </source>
</evidence>
<comment type="caution">
    <text evidence="9">The sequence shown here is derived from an EMBL/GenBank/DDBJ whole genome shotgun (WGS) entry which is preliminary data.</text>
</comment>
<accession>A0A520MYH5</accession>
<evidence type="ECO:0000256" key="3">
    <source>
        <dbReference type="ARBA" id="ARBA00023235"/>
    </source>
</evidence>
<dbReference type="NCBIfam" id="TIGR00071">
    <property type="entry name" value="hisT_truA"/>
    <property type="match status" value="1"/>
</dbReference>
<comment type="catalytic activity">
    <reaction evidence="4 7">
        <text>uridine(38/39/40) in tRNA = pseudouridine(38/39/40) in tRNA</text>
        <dbReference type="Rhea" id="RHEA:22376"/>
        <dbReference type="Rhea" id="RHEA-COMP:10085"/>
        <dbReference type="Rhea" id="RHEA-COMP:10087"/>
        <dbReference type="ChEBI" id="CHEBI:65314"/>
        <dbReference type="ChEBI" id="CHEBI:65315"/>
        <dbReference type="EC" id="5.4.99.12"/>
    </reaction>
</comment>
<dbReference type="InterPro" id="IPR020103">
    <property type="entry name" value="PsdUridine_synth_cat_dom_sf"/>
</dbReference>
<sequence length="261" mass="29949">MIRYFVQLEYKGTNYSGFQKQRNTRNTVQAKLNKALSAVANHKVLTVCAGRTDSGVHATNQIVHFDTNSKRTLKSWINGANRYLPDDISIKGVYKVENKLHARFDATSRTYKYLIRRSEQKIGLLSDSCLWIRKELNINLMNKACIHLLGEKDFTSFRASGCQANSAVRSIYEAYLKQKGPFIIFHIRANAFLLNMIRIIVGTLIQVGTKDISVPQFKRIIQSKKRSLAGKTVEPKGLYFYGPEYNTFQYQINECFIDELD</sequence>
<gene>
    <name evidence="4 9" type="primary">truA</name>
    <name evidence="9" type="ORF">EVA92_03185</name>
</gene>
<comment type="similarity">
    <text evidence="1 4 7">Belongs to the tRNA pseudouridine synthase TruA family.</text>
</comment>
<dbReference type="Pfam" id="PF01416">
    <property type="entry name" value="PseudoU_synth_1"/>
    <property type="match status" value="2"/>
</dbReference>
<dbReference type="SUPFAM" id="SSF55120">
    <property type="entry name" value="Pseudouridine synthase"/>
    <property type="match status" value="1"/>
</dbReference>
<dbReference type="InterPro" id="IPR020094">
    <property type="entry name" value="TruA/RsuA/RluB/E/F_N"/>
</dbReference>
<evidence type="ECO:0000256" key="2">
    <source>
        <dbReference type="ARBA" id="ARBA00022694"/>
    </source>
</evidence>
<dbReference type="AlphaFoldDB" id="A0A520MYH5"/>
<dbReference type="PIRSF" id="PIRSF001430">
    <property type="entry name" value="tRNA_psdUrid_synth"/>
    <property type="match status" value="1"/>
</dbReference>
<protein>
    <recommendedName>
        <fullName evidence="4">tRNA pseudouridine synthase A</fullName>
        <ecNumber evidence="4">5.4.99.12</ecNumber>
    </recommendedName>
    <alternativeName>
        <fullName evidence="4">tRNA pseudouridine(38-40) synthase</fullName>
    </alternativeName>
    <alternativeName>
        <fullName evidence="4">tRNA pseudouridylate synthase I</fullName>
    </alternativeName>
    <alternativeName>
        <fullName evidence="4">tRNA-uridine isomerase I</fullName>
    </alternativeName>
</protein>
<evidence type="ECO:0000256" key="4">
    <source>
        <dbReference type="HAMAP-Rule" id="MF_00171"/>
    </source>
</evidence>
<keyword evidence="3 4" id="KW-0413">Isomerase</keyword>
<organism evidence="9 10">
    <name type="scientific">SAR86 cluster bacterium</name>
    <dbReference type="NCBI Taxonomy" id="2030880"/>
    <lineage>
        <taxon>Bacteria</taxon>
        <taxon>Pseudomonadati</taxon>
        <taxon>Pseudomonadota</taxon>
        <taxon>Gammaproteobacteria</taxon>
        <taxon>SAR86 cluster</taxon>
    </lineage>
</organism>
<comment type="subunit">
    <text evidence="4">Homodimer.</text>
</comment>
<feature type="domain" description="Pseudouridine synthase I TruA alpha/beta" evidence="8">
    <location>
        <begin position="9"/>
        <end position="105"/>
    </location>
</feature>
<dbReference type="HAMAP" id="MF_00171">
    <property type="entry name" value="TruA"/>
    <property type="match status" value="1"/>
</dbReference>
<dbReference type="CDD" id="cd02570">
    <property type="entry name" value="PseudoU_synth_EcTruA"/>
    <property type="match status" value="1"/>
</dbReference>
<evidence type="ECO:0000256" key="5">
    <source>
        <dbReference type="PIRSR" id="PIRSR001430-1"/>
    </source>
</evidence>
<evidence type="ECO:0000256" key="7">
    <source>
        <dbReference type="RuleBase" id="RU003792"/>
    </source>
</evidence>
<comment type="function">
    <text evidence="4">Formation of pseudouridine at positions 38, 39 and 40 in the anticodon stem and loop of transfer RNAs.</text>
</comment>
<dbReference type="GO" id="GO:0003723">
    <property type="term" value="F:RNA binding"/>
    <property type="evidence" value="ECO:0007669"/>
    <property type="project" value="InterPro"/>
</dbReference>
<dbReference type="GO" id="GO:0031119">
    <property type="term" value="P:tRNA pseudouridine synthesis"/>
    <property type="evidence" value="ECO:0007669"/>
    <property type="project" value="UniProtKB-UniRule"/>
</dbReference>
<dbReference type="PANTHER" id="PTHR11142:SF0">
    <property type="entry name" value="TRNA PSEUDOURIDINE SYNTHASE-LIKE 1"/>
    <property type="match status" value="1"/>
</dbReference>
<feature type="active site" description="Nucleophile" evidence="4 5">
    <location>
        <position position="53"/>
    </location>
</feature>
<evidence type="ECO:0000313" key="10">
    <source>
        <dbReference type="Proteomes" id="UP000315825"/>
    </source>
</evidence>
<dbReference type="Gene3D" id="3.30.70.580">
    <property type="entry name" value="Pseudouridine synthase I, catalytic domain, N-terminal subdomain"/>
    <property type="match status" value="1"/>
</dbReference>
<dbReference type="InterPro" id="IPR001406">
    <property type="entry name" value="PsdUridine_synth_TruA"/>
</dbReference>
<dbReference type="EC" id="5.4.99.12" evidence="4"/>
<dbReference type="GO" id="GO:0160147">
    <property type="term" value="F:tRNA pseudouridine(38-40) synthase activity"/>
    <property type="evidence" value="ECO:0007669"/>
    <property type="project" value="UniProtKB-EC"/>
</dbReference>
<feature type="domain" description="Pseudouridine synthase I TruA alpha/beta" evidence="8">
    <location>
        <begin position="144"/>
        <end position="246"/>
    </location>
</feature>
<feature type="binding site" evidence="4 6">
    <location>
        <position position="111"/>
    </location>
    <ligand>
        <name>substrate</name>
    </ligand>
</feature>
<dbReference type="EMBL" id="SHBE01000005">
    <property type="protein sequence ID" value="RZO26278.1"/>
    <property type="molecule type" value="Genomic_DNA"/>
</dbReference>
<proteinExistence type="inferred from homology"/>
<evidence type="ECO:0000256" key="6">
    <source>
        <dbReference type="PIRSR" id="PIRSR001430-2"/>
    </source>
</evidence>
<evidence type="ECO:0000313" key="9">
    <source>
        <dbReference type="EMBL" id="RZO26278.1"/>
    </source>
</evidence>
<keyword evidence="2 4" id="KW-0819">tRNA processing</keyword>
<dbReference type="InterPro" id="IPR020097">
    <property type="entry name" value="PsdUridine_synth_TruA_a/b_dom"/>
</dbReference>